<feature type="region of interest" description="Disordered" evidence="1">
    <location>
        <begin position="203"/>
        <end position="308"/>
    </location>
</feature>
<feature type="compositionally biased region" description="Basic residues" evidence="1">
    <location>
        <begin position="283"/>
        <end position="295"/>
    </location>
</feature>
<dbReference type="GO" id="GO:0000467">
    <property type="term" value="P:exonucleolytic trimming to generate mature 3'-end of 5.8S rRNA from tricistronic rRNA transcript (SSU-rRNA, 5.8S rRNA, LSU-rRNA)"/>
    <property type="evidence" value="ECO:0007669"/>
    <property type="project" value="InterPro"/>
</dbReference>
<name>A0A2G9UD25_TELCI</name>
<dbReference type="Gene3D" id="3.30.420.10">
    <property type="entry name" value="Ribonuclease H-like superfamily/Ribonuclease H"/>
    <property type="match status" value="1"/>
</dbReference>
<dbReference type="GO" id="GO:0003727">
    <property type="term" value="F:single-stranded RNA binding"/>
    <property type="evidence" value="ECO:0007669"/>
    <property type="project" value="TreeGrafter"/>
</dbReference>
<keyword evidence="3" id="KW-1185">Reference proteome</keyword>
<dbReference type="InterPro" id="IPR012337">
    <property type="entry name" value="RNaseH-like_sf"/>
</dbReference>
<evidence type="ECO:0000313" key="2">
    <source>
        <dbReference type="EMBL" id="PIO68137.1"/>
    </source>
</evidence>
<evidence type="ECO:0000256" key="1">
    <source>
        <dbReference type="SAM" id="MobiDB-lite"/>
    </source>
</evidence>
<feature type="compositionally biased region" description="Basic and acidic residues" evidence="1">
    <location>
        <begin position="1"/>
        <end position="14"/>
    </location>
</feature>
<dbReference type="InterPro" id="IPR036397">
    <property type="entry name" value="RNaseH_sf"/>
</dbReference>
<dbReference type="GO" id="GO:0005730">
    <property type="term" value="C:nucleolus"/>
    <property type="evidence" value="ECO:0007669"/>
    <property type="project" value="TreeGrafter"/>
</dbReference>
<dbReference type="GO" id="GO:0000176">
    <property type="term" value="C:nuclear exosome (RNase complex)"/>
    <property type="evidence" value="ECO:0007669"/>
    <property type="project" value="TreeGrafter"/>
</dbReference>
<dbReference type="SUPFAM" id="SSF53098">
    <property type="entry name" value="Ribonuclease H-like"/>
    <property type="match status" value="1"/>
</dbReference>
<evidence type="ECO:0000313" key="3">
    <source>
        <dbReference type="Proteomes" id="UP000230423"/>
    </source>
</evidence>
<dbReference type="GO" id="GO:0071051">
    <property type="term" value="P:poly(A)-dependent snoRNA 3'-end processing"/>
    <property type="evidence" value="ECO:0007669"/>
    <property type="project" value="TreeGrafter"/>
</dbReference>
<organism evidence="2 3">
    <name type="scientific">Teladorsagia circumcincta</name>
    <name type="common">Brown stomach worm</name>
    <name type="synonym">Ostertagia circumcincta</name>
    <dbReference type="NCBI Taxonomy" id="45464"/>
    <lineage>
        <taxon>Eukaryota</taxon>
        <taxon>Metazoa</taxon>
        <taxon>Ecdysozoa</taxon>
        <taxon>Nematoda</taxon>
        <taxon>Chromadorea</taxon>
        <taxon>Rhabditida</taxon>
        <taxon>Rhabditina</taxon>
        <taxon>Rhabditomorpha</taxon>
        <taxon>Strongyloidea</taxon>
        <taxon>Trichostrongylidae</taxon>
        <taxon>Teladorsagia</taxon>
    </lineage>
</organism>
<dbReference type="AlphaFoldDB" id="A0A2G9UD25"/>
<gene>
    <name evidence="2" type="ORF">TELCIR_10086</name>
</gene>
<sequence length="308" mass="34773">MDELDRGGRDDVEVPKTIIGAESTKRKKAEAEARFQERIHASDPGSALAEQLRLAYEQLKATKIANVKVKPQKEYGFESAIDNSTNPFIPKLKTKHNALPRKETSGMTIIDEGSSKLAGATGQGDLSLDYEADVSHPYQQEIQNFVVPSSQLESKEPIEPVDIQENSVSMIKTKEDLERLRDVLNNCQEFAVDLEARKNVDISTELPNEEGPSHTAKRIKKDDKADEVPSYTVNRIKVDDEDEESESFDYSKFDKNAFNQSPTKSDNSFDPFNQKHRIENKKNFRRRGRGGHHRMGTMSIGYKPSSKK</sequence>
<dbReference type="InterPro" id="IPR045092">
    <property type="entry name" value="Rrp6-like"/>
</dbReference>
<dbReference type="GO" id="GO:0071040">
    <property type="term" value="P:nuclear polyadenylation-dependent antisense transcript catabolic process"/>
    <property type="evidence" value="ECO:0007669"/>
    <property type="project" value="TreeGrafter"/>
</dbReference>
<reference evidence="2 3" key="1">
    <citation type="submission" date="2015-09" db="EMBL/GenBank/DDBJ databases">
        <title>Draft genome of the parasitic nematode Teladorsagia circumcincta isolate WARC Sus (inbred).</title>
        <authorList>
            <person name="Mitreva M."/>
        </authorList>
    </citation>
    <scope>NUCLEOTIDE SEQUENCE [LARGE SCALE GENOMIC DNA]</scope>
    <source>
        <strain evidence="2 3">S</strain>
    </source>
</reference>
<feature type="compositionally biased region" description="Polar residues" evidence="1">
    <location>
        <begin position="257"/>
        <end position="271"/>
    </location>
</feature>
<dbReference type="GO" id="GO:0071039">
    <property type="term" value="P:nuclear polyadenylation-dependent CUT catabolic process"/>
    <property type="evidence" value="ECO:0007669"/>
    <property type="project" value="TreeGrafter"/>
</dbReference>
<dbReference type="EMBL" id="KZ347242">
    <property type="protein sequence ID" value="PIO68137.1"/>
    <property type="molecule type" value="Genomic_DNA"/>
</dbReference>
<proteinExistence type="predicted"/>
<feature type="region of interest" description="Disordered" evidence="1">
    <location>
        <begin position="1"/>
        <end position="27"/>
    </location>
</feature>
<dbReference type="GO" id="GO:0071044">
    <property type="term" value="P:histone mRNA catabolic process"/>
    <property type="evidence" value="ECO:0007669"/>
    <property type="project" value="TreeGrafter"/>
</dbReference>
<dbReference type="GO" id="GO:0071036">
    <property type="term" value="P:nuclear polyadenylation-dependent snoRNA catabolic process"/>
    <property type="evidence" value="ECO:0007669"/>
    <property type="project" value="TreeGrafter"/>
</dbReference>
<dbReference type="GO" id="GO:0071038">
    <property type="term" value="P:TRAMP-dependent tRNA surveillance pathway"/>
    <property type="evidence" value="ECO:0007669"/>
    <property type="project" value="TreeGrafter"/>
</dbReference>
<accession>A0A2G9UD25</accession>
<dbReference type="Proteomes" id="UP000230423">
    <property type="component" value="Unassembled WGS sequence"/>
</dbReference>
<dbReference type="GO" id="GO:0071035">
    <property type="term" value="P:nuclear polyadenylation-dependent rRNA catabolic process"/>
    <property type="evidence" value="ECO:0007669"/>
    <property type="project" value="TreeGrafter"/>
</dbReference>
<dbReference type="OrthoDB" id="2250022at2759"/>
<dbReference type="GO" id="GO:0071037">
    <property type="term" value="P:nuclear polyadenylation-dependent snRNA catabolic process"/>
    <property type="evidence" value="ECO:0007669"/>
    <property type="project" value="TreeGrafter"/>
</dbReference>
<dbReference type="PANTHER" id="PTHR12124">
    <property type="entry name" value="POLYMYOSITIS/SCLERODERMA AUTOANTIGEN-RELATED"/>
    <property type="match status" value="1"/>
</dbReference>
<dbReference type="GO" id="GO:0000175">
    <property type="term" value="F:3'-5'-RNA exonuclease activity"/>
    <property type="evidence" value="ECO:0007669"/>
    <property type="project" value="InterPro"/>
</dbReference>
<dbReference type="PANTHER" id="PTHR12124:SF47">
    <property type="entry name" value="EXOSOME COMPONENT 10"/>
    <property type="match status" value="1"/>
</dbReference>
<protein>
    <submittedName>
        <fullName evidence="2">Uncharacterized protein</fullName>
    </submittedName>
</protein>